<dbReference type="PANTHER" id="PTHR37852:SF1">
    <property type="entry name" value="HIG1 DOMAIN-CONTAINING PROTEIN"/>
    <property type="match status" value="1"/>
</dbReference>
<dbReference type="Proteomes" id="UP000827284">
    <property type="component" value="Unassembled WGS sequence"/>
</dbReference>
<sequence>MASTSSPTGLTPSSSSSSPPSQQQQQQQQQRTSIAASAWPEYPPHHYSTSVLGTDFSVLNKNPLLNRIGLEPAKRIALITASAAFWGFVLGGVMGSRQSGMQYLAENAHRLPKTMDGWYFYHKKKNYRMFYGALTKGAVYSSRTAVLVALFEILEASADFYRGGADVFNSVTAGIASGAIFSVANKLPRQSSKHTLMLGAGYGLVSGALQDLSSFLKGTPVWYLPESLKERSLALRIPLPESDDK</sequence>
<dbReference type="AlphaFoldDB" id="A0A9P3HF84"/>
<protein>
    <recommendedName>
        <fullName evidence="4">Mitochondrial import inner membrane translocase subunit TIM22</fullName>
    </recommendedName>
</protein>
<dbReference type="OrthoDB" id="5584028at2759"/>
<evidence type="ECO:0000313" key="2">
    <source>
        <dbReference type="EMBL" id="GJJ75584.1"/>
    </source>
</evidence>
<feature type="compositionally biased region" description="Low complexity" evidence="1">
    <location>
        <begin position="1"/>
        <end position="33"/>
    </location>
</feature>
<evidence type="ECO:0008006" key="4">
    <source>
        <dbReference type="Google" id="ProtNLM"/>
    </source>
</evidence>
<dbReference type="Pfam" id="PF02466">
    <property type="entry name" value="Tim17"/>
    <property type="match status" value="1"/>
</dbReference>
<gene>
    <name evidence="2" type="ORF">EMPS_07942</name>
</gene>
<keyword evidence="3" id="KW-1185">Reference proteome</keyword>
<evidence type="ECO:0000256" key="1">
    <source>
        <dbReference type="SAM" id="MobiDB-lite"/>
    </source>
</evidence>
<organism evidence="2 3">
    <name type="scientific">Entomortierella parvispora</name>
    <dbReference type="NCBI Taxonomy" id="205924"/>
    <lineage>
        <taxon>Eukaryota</taxon>
        <taxon>Fungi</taxon>
        <taxon>Fungi incertae sedis</taxon>
        <taxon>Mucoromycota</taxon>
        <taxon>Mortierellomycotina</taxon>
        <taxon>Mortierellomycetes</taxon>
        <taxon>Mortierellales</taxon>
        <taxon>Mortierellaceae</taxon>
        <taxon>Entomortierella</taxon>
    </lineage>
</organism>
<feature type="region of interest" description="Disordered" evidence="1">
    <location>
        <begin position="1"/>
        <end position="35"/>
    </location>
</feature>
<accession>A0A9P3HF84</accession>
<evidence type="ECO:0000313" key="3">
    <source>
        <dbReference type="Proteomes" id="UP000827284"/>
    </source>
</evidence>
<name>A0A9P3HF84_9FUNG</name>
<reference evidence="2" key="2">
    <citation type="journal article" date="2022" name="Microbiol. Resour. Announc.">
        <title>Whole-Genome Sequence of Entomortierella parvispora E1425, a Mucoromycotan Fungus Associated with Burkholderiaceae-Related Endosymbiotic Bacteria.</title>
        <authorList>
            <person name="Herlambang A."/>
            <person name="Guo Y."/>
            <person name="Takashima Y."/>
            <person name="Narisawa K."/>
            <person name="Ohta H."/>
            <person name="Nishizawa T."/>
        </authorList>
    </citation>
    <scope>NUCLEOTIDE SEQUENCE</scope>
    <source>
        <strain evidence="2">E1425</strain>
    </source>
</reference>
<comment type="caution">
    <text evidence="2">The sequence shown here is derived from an EMBL/GenBank/DDBJ whole genome shotgun (WGS) entry which is preliminary data.</text>
</comment>
<reference evidence="2" key="1">
    <citation type="submission" date="2021-11" db="EMBL/GenBank/DDBJ databases">
        <authorList>
            <person name="Herlambang A."/>
            <person name="Guo Y."/>
            <person name="Takashima Y."/>
            <person name="Nishizawa T."/>
        </authorList>
    </citation>
    <scope>NUCLEOTIDE SEQUENCE</scope>
    <source>
        <strain evidence="2">E1425</strain>
    </source>
</reference>
<dbReference type="PANTHER" id="PTHR37852">
    <property type="entry name" value="YALI0B21208P"/>
    <property type="match status" value="1"/>
</dbReference>
<proteinExistence type="predicted"/>
<dbReference type="EMBL" id="BQFW01000011">
    <property type="protein sequence ID" value="GJJ75584.1"/>
    <property type="molecule type" value="Genomic_DNA"/>
</dbReference>